<comment type="caution">
    <text evidence="1">The sequence shown here is derived from an EMBL/GenBank/DDBJ whole genome shotgun (WGS) entry which is preliminary data.</text>
</comment>
<evidence type="ECO:0000313" key="2">
    <source>
        <dbReference type="Proteomes" id="UP000239590"/>
    </source>
</evidence>
<organism evidence="1 2">
    <name type="scientific">Siphonobacter curvatus</name>
    <dbReference type="NCBI Taxonomy" id="2094562"/>
    <lineage>
        <taxon>Bacteria</taxon>
        <taxon>Pseudomonadati</taxon>
        <taxon>Bacteroidota</taxon>
        <taxon>Cytophagia</taxon>
        <taxon>Cytophagales</taxon>
        <taxon>Cytophagaceae</taxon>
        <taxon>Siphonobacter</taxon>
    </lineage>
</organism>
<name>A0A2S7IFE3_9BACT</name>
<protein>
    <recommendedName>
        <fullName evidence="3">Lipoprotein</fullName>
    </recommendedName>
</protein>
<accession>A0A2S7IFE3</accession>
<reference evidence="2" key="1">
    <citation type="submission" date="2018-02" db="EMBL/GenBank/DDBJ databases">
        <title>Genome sequencing of Solimonas sp. HR-BB.</title>
        <authorList>
            <person name="Lee Y."/>
            <person name="Jeon C.O."/>
        </authorList>
    </citation>
    <scope>NUCLEOTIDE SEQUENCE [LARGE SCALE GENOMIC DNA]</scope>
    <source>
        <strain evidence="2">HR-U</strain>
    </source>
</reference>
<gene>
    <name evidence="1" type="ORF">C5O19_24035</name>
</gene>
<dbReference type="PROSITE" id="PS51257">
    <property type="entry name" value="PROKAR_LIPOPROTEIN"/>
    <property type="match status" value="1"/>
</dbReference>
<dbReference type="RefSeq" id="WP_104715913.1">
    <property type="nucleotide sequence ID" value="NZ_PTRA01000008.1"/>
</dbReference>
<keyword evidence="2" id="KW-1185">Reference proteome</keyword>
<dbReference type="Proteomes" id="UP000239590">
    <property type="component" value="Unassembled WGS sequence"/>
</dbReference>
<sequence length="127" mass="14249">MKRILALGGLLLVLVSCEKEKIYRDDSERLRGMEQEILAFIQDKACQNERVCGSIAFGSKPCGGPWKYLVYSLKAADVARLEEKVQSYNELEKEVNTREGKISDCVQVTPVTVDCIDGQCLPYTVKD</sequence>
<proteinExistence type="predicted"/>
<evidence type="ECO:0008006" key="3">
    <source>
        <dbReference type="Google" id="ProtNLM"/>
    </source>
</evidence>
<evidence type="ECO:0000313" key="1">
    <source>
        <dbReference type="EMBL" id="PQA53748.1"/>
    </source>
</evidence>
<dbReference type="AlphaFoldDB" id="A0A2S7IFE3"/>
<dbReference type="EMBL" id="PTRA01000008">
    <property type="protein sequence ID" value="PQA53748.1"/>
    <property type="molecule type" value="Genomic_DNA"/>
</dbReference>
<dbReference type="OrthoDB" id="5526158at2"/>